<dbReference type="Proteomes" id="UP001155280">
    <property type="component" value="Unassembled WGS sequence"/>
</dbReference>
<dbReference type="InterPro" id="IPR046346">
    <property type="entry name" value="Aminoacid_DH-like_N_sf"/>
</dbReference>
<dbReference type="EMBL" id="JANCNS010000003">
    <property type="protein sequence ID" value="MCP9200937.1"/>
    <property type="molecule type" value="Genomic_DNA"/>
</dbReference>
<dbReference type="SUPFAM" id="SSF51735">
    <property type="entry name" value="NAD(P)-binding Rossmann-fold domains"/>
    <property type="match status" value="1"/>
</dbReference>
<evidence type="ECO:0000313" key="5">
    <source>
        <dbReference type="EMBL" id="MCP9200937.1"/>
    </source>
</evidence>
<feature type="domain" description="Shikimate dehydrogenase substrate binding N-terminal" evidence="4">
    <location>
        <begin position="6"/>
        <end position="86"/>
    </location>
</feature>
<accession>A0A9X2KZ65</accession>
<dbReference type="GO" id="GO:0005829">
    <property type="term" value="C:cytosol"/>
    <property type="evidence" value="ECO:0007669"/>
    <property type="project" value="TreeGrafter"/>
</dbReference>
<dbReference type="GO" id="GO:0050661">
    <property type="term" value="F:NADP binding"/>
    <property type="evidence" value="ECO:0007669"/>
    <property type="project" value="TreeGrafter"/>
</dbReference>
<dbReference type="GO" id="GO:0009423">
    <property type="term" value="P:chorismate biosynthetic process"/>
    <property type="evidence" value="ECO:0007669"/>
    <property type="project" value="TreeGrafter"/>
</dbReference>
<keyword evidence="2" id="KW-0560">Oxidoreductase</keyword>
<protein>
    <submittedName>
        <fullName evidence="5">Shikimate dehydrogenase</fullName>
    </submittedName>
</protein>
<dbReference type="Gene3D" id="3.40.50.720">
    <property type="entry name" value="NAD(P)-binding Rossmann-like Domain"/>
    <property type="match status" value="1"/>
</dbReference>
<dbReference type="GO" id="GO:0009073">
    <property type="term" value="P:aromatic amino acid family biosynthetic process"/>
    <property type="evidence" value="ECO:0007669"/>
    <property type="project" value="UniProtKB-KW"/>
</dbReference>
<organism evidence="5 6">
    <name type="scientific">Christiangramia oceanisediminis</name>
    <dbReference type="NCBI Taxonomy" id="2920386"/>
    <lineage>
        <taxon>Bacteria</taxon>
        <taxon>Pseudomonadati</taxon>
        <taxon>Bacteroidota</taxon>
        <taxon>Flavobacteriia</taxon>
        <taxon>Flavobacteriales</taxon>
        <taxon>Flavobacteriaceae</taxon>
        <taxon>Christiangramia</taxon>
    </lineage>
</organism>
<dbReference type="AlphaFoldDB" id="A0A9X2KZ65"/>
<dbReference type="Pfam" id="PF08501">
    <property type="entry name" value="Shikimate_dh_N"/>
    <property type="match status" value="1"/>
</dbReference>
<dbReference type="RefSeq" id="WP_241552609.1">
    <property type="nucleotide sequence ID" value="NZ_JANCNS010000003.1"/>
</dbReference>
<reference evidence="5" key="1">
    <citation type="submission" date="2022-07" db="EMBL/GenBank/DDBJ databases">
        <title>Gramela sediminis sp. nov., isolated from deep-sea sediment of the Indian Ocean.</title>
        <authorList>
            <person name="Shi H."/>
        </authorList>
    </citation>
    <scope>NUCLEOTIDE SEQUENCE</scope>
    <source>
        <strain evidence="5">GC03-9</strain>
    </source>
</reference>
<comment type="pathway">
    <text evidence="1">Metabolic intermediate biosynthesis; chorismate biosynthesis; chorismate from D-erythrose 4-phosphate and phosphoenolpyruvate: step 4/7.</text>
</comment>
<keyword evidence="6" id="KW-1185">Reference proteome</keyword>
<dbReference type="InterPro" id="IPR036291">
    <property type="entry name" value="NAD(P)-bd_dom_sf"/>
</dbReference>
<dbReference type="CDD" id="cd01065">
    <property type="entry name" value="NAD_bind_Shikimate_DH"/>
    <property type="match status" value="1"/>
</dbReference>
<keyword evidence="3" id="KW-0057">Aromatic amino acid biosynthesis</keyword>
<dbReference type="Gene3D" id="3.40.50.10860">
    <property type="entry name" value="Leucine Dehydrogenase, chain A, domain 1"/>
    <property type="match status" value="1"/>
</dbReference>
<proteinExistence type="predicted"/>
<name>A0A9X2KZ65_9FLAO</name>
<dbReference type="GO" id="GO:0019632">
    <property type="term" value="P:shikimate metabolic process"/>
    <property type="evidence" value="ECO:0007669"/>
    <property type="project" value="TreeGrafter"/>
</dbReference>
<sequence>MRNFGLLGNNIDYSFSRKYFSEKFEKENINARYRNFDIASIEEFPEIIGTNDISGLNVTIPYKEKIMEYLDRLDSHAARIRAVNTIKFEADGSLTGYNTDYWGFKESLKPNLRSHHQKALILGTGGASKAVAYALKLLNIEYDFVSRNADAGFTYDELDKSSIRDHQILINCTPLGTYPNVEKHPSVPVEYLSEKHLIFDLVYNPSETRLMKLAAENGSSVINGLRMLELQAEKAWEIWNSQP</sequence>
<comment type="caution">
    <text evidence="5">The sequence shown here is derived from an EMBL/GenBank/DDBJ whole genome shotgun (WGS) entry which is preliminary data.</text>
</comment>
<dbReference type="InterPro" id="IPR013708">
    <property type="entry name" value="Shikimate_DH-bd_N"/>
</dbReference>
<evidence type="ECO:0000256" key="1">
    <source>
        <dbReference type="ARBA" id="ARBA00004871"/>
    </source>
</evidence>
<dbReference type="SUPFAM" id="SSF53223">
    <property type="entry name" value="Aminoacid dehydrogenase-like, N-terminal domain"/>
    <property type="match status" value="1"/>
</dbReference>
<evidence type="ECO:0000259" key="4">
    <source>
        <dbReference type="Pfam" id="PF08501"/>
    </source>
</evidence>
<dbReference type="InterPro" id="IPR022893">
    <property type="entry name" value="Shikimate_DH_fam"/>
</dbReference>
<dbReference type="PANTHER" id="PTHR21089">
    <property type="entry name" value="SHIKIMATE DEHYDROGENASE"/>
    <property type="match status" value="1"/>
</dbReference>
<evidence type="ECO:0000256" key="2">
    <source>
        <dbReference type="ARBA" id="ARBA00023002"/>
    </source>
</evidence>
<evidence type="ECO:0000256" key="3">
    <source>
        <dbReference type="ARBA" id="ARBA00023141"/>
    </source>
</evidence>
<dbReference type="GO" id="GO:0004764">
    <property type="term" value="F:shikimate 3-dehydrogenase (NADP+) activity"/>
    <property type="evidence" value="ECO:0007669"/>
    <property type="project" value="InterPro"/>
</dbReference>
<keyword evidence="3" id="KW-0028">Amino-acid biosynthesis</keyword>
<evidence type="ECO:0000313" key="6">
    <source>
        <dbReference type="Proteomes" id="UP001155280"/>
    </source>
</evidence>
<dbReference type="PANTHER" id="PTHR21089:SF1">
    <property type="entry name" value="BIFUNCTIONAL 3-DEHYDROQUINATE DEHYDRATASE_SHIKIMATE DEHYDROGENASE, CHLOROPLASTIC"/>
    <property type="match status" value="1"/>
</dbReference>
<gene>
    <name evidence="5" type="ORF">MKO06_13540</name>
</gene>